<dbReference type="KEGG" id="pme:NATL1_06411"/>
<evidence type="ECO:0000259" key="2">
    <source>
        <dbReference type="SMART" id="SM00939"/>
    </source>
</evidence>
<gene>
    <name evidence="3" type="ordered locus">NATL1_06411</name>
</gene>
<dbReference type="SMART" id="SM00939">
    <property type="entry name" value="PepX_C"/>
    <property type="match status" value="1"/>
</dbReference>
<sequence>MNSIRYRDEDLQLRDGTVLKSRIWSPQGNGPWPVLLMRQPYGREIASTITYAHPSWWASKGYLVVIQDVRGQGGSGGEFSGFNQEASDTSQTHNWVRSLPECNGLLGTYGFSYQGLTQLIAEEGTPPPDCIIPAMTGLSEDEHWSCEGGAFWWHLGIGWGLQLAAQKAQREKNWKGWHEIRENLESKKYLYNGHDLLEKYDPEGMAYKWLNLSSSKTPQWKTHKPLSSWLKKPLLLIGGWWDPHLKGILDIFEKAKKAGGNPKLLIGPATHLQWWEGAQRTQLDFFDSHLKEKNKESHFSHINLWNLTTKSWELSVQNKTPTWSLRSEGLASINHLEGFLAPNSDLEADSEVKLVHDPWRPIPSIGGHLSDTPGEANRYQLDIRPDVAVFTSDSISKDLRLEGIPTLFLETNCDRECFDLFVALSIIPKAVENTVTQLSTGVLRIADCDKGITSAREIRLQPILATFKKGDRLRISISGSGWPAIGINPGQSKYLCEGPSPNCLVTTISLLLLNSKLKFESLISS</sequence>
<name>A2C143_PROM1</name>
<feature type="domain" description="Xaa-Pro dipeptidyl-peptidase C-terminal" evidence="2">
    <location>
        <begin position="283"/>
        <end position="518"/>
    </location>
</feature>
<dbReference type="AlphaFoldDB" id="A2C143"/>
<proteinExistence type="predicted"/>
<dbReference type="GO" id="GO:0008239">
    <property type="term" value="F:dipeptidyl-peptidase activity"/>
    <property type="evidence" value="ECO:0007669"/>
    <property type="project" value="InterPro"/>
</dbReference>
<dbReference type="RefSeq" id="WP_011823367.1">
    <property type="nucleotide sequence ID" value="NC_008819.1"/>
</dbReference>
<dbReference type="SUPFAM" id="SSF49785">
    <property type="entry name" value="Galactose-binding domain-like"/>
    <property type="match status" value="1"/>
</dbReference>
<reference evidence="4" key="1">
    <citation type="journal article" date="2007" name="PLoS Genet.">
        <title>Patterns and implications of gene gain and loss in the evolution of Prochlorococcus.</title>
        <authorList>
            <person name="Kettler G.C."/>
            <person name="Martiny A.C."/>
            <person name="Huang K."/>
            <person name="Zucker J."/>
            <person name="Coleman M.L."/>
            <person name="Rodrigue S."/>
            <person name="Chen F."/>
            <person name="Lapidus A."/>
            <person name="Ferriera S."/>
            <person name="Johnson J."/>
            <person name="Steglich C."/>
            <person name="Church G.M."/>
            <person name="Richardson P."/>
            <person name="Chisholm S.W."/>
        </authorList>
    </citation>
    <scope>NUCLEOTIDE SEQUENCE [LARGE SCALE GENOMIC DNA]</scope>
    <source>
        <strain evidence="4">NATL1A</strain>
    </source>
</reference>
<dbReference type="Pfam" id="PF02129">
    <property type="entry name" value="Peptidase_S15"/>
    <property type="match status" value="1"/>
</dbReference>
<dbReference type="Proteomes" id="UP000002592">
    <property type="component" value="Chromosome"/>
</dbReference>
<dbReference type="EMBL" id="CP000553">
    <property type="protein sequence ID" value="ABM75203.1"/>
    <property type="molecule type" value="Genomic_DNA"/>
</dbReference>
<accession>A2C143</accession>
<keyword evidence="1" id="KW-0378">Hydrolase</keyword>
<protein>
    <submittedName>
        <fullName evidence="3">Predicted acyl esterases</fullName>
    </submittedName>
</protein>
<evidence type="ECO:0000256" key="1">
    <source>
        <dbReference type="ARBA" id="ARBA00022801"/>
    </source>
</evidence>
<dbReference type="Pfam" id="PF08530">
    <property type="entry name" value="PepX_C"/>
    <property type="match status" value="1"/>
</dbReference>
<dbReference type="Gene3D" id="1.10.3020.10">
    <property type="entry name" value="alpha-amino acid ester hydrolase ( Helical cap domain)"/>
    <property type="match status" value="1"/>
</dbReference>
<dbReference type="InterPro" id="IPR008979">
    <property type="entry name" value="Galactose-bd-like_sf"/>
</dbReference>
<dbReference type="InterPro" id="IPR000383">
    <property type="entry name" value="Xaa-Pro-like_dom"/>
</dbReference>
<dbReference type="InterPro" id="IPR005674">
    <property type="entry name" value="CocE/Ser_esterase"/>
</dbReference>
<dbReference type="InterPro" id="IPR013736">
    <property type="entry name" value="Xaa-Pro_dipept_C"/>
</dbReference>
<dbReference type="InterPro" id="IPR029058">
    <property type="entry name" value="AB_hydrolase_fold"/>
</dbReference>
<dbReference type="eggNOG" id="COG2936">
    <property type="taxonomic scope" value="Bacteria"/>
</dbReference>
<dbReference type="NCBIfam" id="TIGR00976">
    <property type="entry name" value="CocE_NonD"/>
    <property type="match status" value="1"/>
</dbReference>
<organism evidence="3 4">
    <name type="scientific">Prochlorococcus marinus (strain NATL1A)</name>
    <dbReference type="NCBI Taxonomy" id="167555"/>
    <lineage>
        <taxon>Bacteria</taxon>
        <taxon>Bacillati</taxon>
        <taxon>Cyanobacteriota</taxon>
        <taxon>Cyanophyceae</taxon>
        <taxon>Synechococcales</taxon>
        <taxon>Prochlorococcaceae</taxon>
        <taxon>Prochlorococcus</taxon>
    </lineage>
</organism>
<dbReference type="HOGENOM" id="CLU_015590_5_1_3"/>
<dbReference type="Gene3D" id="3.40.50.1820">
    <property type="entry name" value="alpha/beta hydrolase"/>
    <property type="match status" value="1"/>
</dbReference>
<evidence type="ECO:0000313" key="3">
    <source>
        <dbReference type="EMBL" id="ABM75203.1"/>
    </source>
</evidence>
<dbReference type="Gene3D" id="2.60.120.260">
    <property type="entry name" value="Galactose-binding domain-like"/>
    <property type="match status" value="1"/>
</dbReference>
<evidence type="ECO:0000313" key="4">
    <source>
        <dbReference type="Proteomes" id="UP000002592"/>
    </source>
</evidence>
<dbReference type="SUPFAM" id="SSF53474">
    <property type="entry name" value="alpha/beta-Hydrolases"/>
    <property type="match status" value="1"/>
</dbReference>